<dbReference type="Proteomes" id="UP000000539">
    <property type="component" value="Chromosome 19"/>
</dbReference>
<feature type="region of interest" description="Disordered" evidence="20">
    <location>
        <begin position="95"/>
        <end position="119"/>
    </location>
</feature>
<keyword evidence="7" id="KW-0597">Phosphoprotein</keyword>
<evidence type="ECO:0000256" key="14">
    <source>
        <dbReference type="ARBA" id="ARBA00023242"/>
    </source>
</evidence>
<evidence type="ECO:0000256" key="10">
    <source>
        <dbReference type="ARBA" id="ARBA00023015"/>
    </source>
</evidence>
<keyword evidence="14" id="KW-0539">Nucleus</keyword>
<dbReference type="GO" id="GO:0030154">
    <property type="term" value="P:cell differentiation"/>
    <property type="evidence" value="ECO:0007669"/>
    <property type="project" value="UniProtKB-KW"/>
</dbReference>
<evidence type="ECO:0000256" key="17">
    <source>
        <dbReference type="ARBA" id="ARBA00070265"/>
    </source>
</evidence>
<dbReference type="GO" id="GO:0007140">
    <property type="term" value="P:male meiotic nuclear division"/>
    <property type="evidence" value="ECO:0007669"/>
    <property type="project" value="Ensembl"/>
</dbReference>
<dbReference type="Pfam" id="PF00447">
    <property type="entry name" value="HSF_DNA-bind"/>
    <property type="match status" value="1"/>
</dbReference>
<dbReference type="FunCoup" id="A0A8V1APE3">
    <property type="interactions" value="5"/>
</dbReference>
<dbReference type="GO" id="GO:1990837">
    <property type="term" value="F:sequence-specific double-stranded DNA binding"/>
    <property type="evidence" value="ECO:0007669"/>
    <property type="project" value="Ensembl"/>
</dbReference>
<accession>A0A8V1APE3</accession>
<name>A0A8V1APE3_CHICK</name>
<sequence>MEEPLLPAAINPNNFPAKLWRLVNSPRFRSIRWDARGEGLLIDQPLFEAELLGRAGPRSGGDGAAGELFKTTNFTSFIRQLNLYGFRKVVAGPAGPRAGSGPESDGGSGGHLHHFHSPHFRRDRPDLLVHLKRMTSANKAKLAAGLEVSSRPPNRFQRPILTSYKNNSSKNQNPLGVSDGLLAVGQFHRPYQRDSLFPYSYISASPQNHSSLPSKSLDRTPIPSRTWQSSLGVVPGHKASTAFPDKGIAFPIFQRLPTEVTYTLQSSASPVPLQQVSQAIATSPAKYSSYASPLHYSQAYYPTAALPCCSPATHISPLTCCASPTALTYTHCSFFQSPPVQSPYAVEFLPSTWPYHTSDESKKTEVNLEAVFQIVDEMRSSPKVGTVKVEPVENQWSSPQFNRGQPLLADTENDDPPSDEEGRLEPLTPVVSDVTSFVVGDQEVACSLSQPSEYFYALHTTASVECAAAQIVREPVATQEARGKLREEPDHLPAQFSAMIVREVQSLSPQKVSDEDKTLPLIQWYFQSLGSWQVQNSPK</sequence>
<keyword evidence="11" id="KW-0238">DNA-binding</keyword>
<evidence type="ECO:0000256" key="1">
    <source>
        <dbReference type="ARBA" id="ARBA00004123"/>
    </source>
</evidence>
<dbReference type="FunFam" id="1.10.10.10:FF:000531">
    <property type="entry name" value="Heat shock transcription factor 5"/>
    <property type="match status" value="1"/>
</dbReference>
<comment type="subcellular location">
    <subcellularLocation>
        <location evidence="2">Chromosome</location>
    </subcellularLocation>
    <subcellularLocation>
        <location evidence="1">Nucleus</location>
    </subcellularLocation>
</comment>
<evidence type="ECO:0000256" key="9">
    <source>
        <dbReference type="ARBA" id="ARBA00022871"/>
    </source>
</evidence>
<dbReference type="PANTHER" id="PTHR10015:SF278">
    <property type="entry name" value="HEAT SHOCK FACTOR PROTEIN 5"/>
    <property type="match status" value="1"/>
</dbReference>
<evidence type="ECO:0000256" key="20">
    <source>
        <dbReference type="SAM" id="MobiDB-lite"/>
    </source>
</evidence>
<gene>
    <name evidence="22" type="primary">HSF5</name>
</gene>
<keyword evidence="10" id="KW-0805">Transcription regulation</keyword>
<protein>
    <recommendedName>
        <fullName evidence="17">Heat shock factor protein 5</fullName>
    </recommendedName>
    <alternativeName>
        <fullName evidence="18">Heat shock transcription factor 5</fullName>
    </alternativeName>
</protein>
<evidence type="ECO:0000256" key="4">
    <source>
        <dbReference type="ARBA" id="ARBA00011182"/>
    </source>
</evidence>
<evidence type="ECO:0000256" key="8">
    <source>
        <dbReference type="ARBA" id="ARBA00022782"/>
    </source>
</evidence>
<evidence type="ECO:0000256" key="19">
    <source>
        <dbReference type="RuleBase" id="RU004020"/>
    </source>
</evidence>
<dbReference type="SMART" id="SM00415">
    <property type="entry name" value="HSF"/>
    <property type="match status" value="1"/>
</dbReference>
<evidence type="ECO:0000256" key="3">
    <source>
        <dbReference type="ARBA" id="ARBA00006403"/>
    </source>
</evidence>
<dbReference type="GO" id="GO:0005634">
    <property type="term" value="C:nucleus"/>
    <property type="evidence" value="ECO:0007669"/>
    <property type="project" value="UniProtKB-SubCell"/>
</dbReference>
<dbReference type="GO" id="GO:0001217">
    <property type="term" value="F:DNA-binding transcription repressor activity"/>
    <property type="evidence" value="ECO:0007669"/>
    <property type="project" value="Ensembl"/>
</dbReference>
<evidence type="ECO:0000259" key="21">
    <source>
        <dbReference type="SMART" id="SM00415"/>
    </source>
</evidence>
<evidence type="ECO:0000256" key="15">
    <source>
        <dbReference type="ARBA" id="ARBA00023254"/>
    </source>
</evidence>
<evidence type="ECO:0000256" key="12">
    <source>
        <dbReference type="ARBA" id="ARBA00023159"/>
    </source>
</evidence>
<keyword evidence="8" id="KW-0221">Differentiation</keyword>
<evidence type="ECO:0000256" key="16">
    <source>
        <dbReference type="ARBA" id="ARBA00054015"/>
    </source>
</evidence>
<evidence type="ECO:0000256" key="18">
    <source>
        <dbReference type="ARBA" id="ARBA00079386"/>
    </source>
</evidence>
<evidence type="ECO:0000256" key="13">
    <source>
        <dbReference type="ARBA" id="ARBA00023163"/>
    </source>
</evidence>
<dbReference type="GO" id="GO:0007283">
    <property type="term" value="P:spermatogenesis"/>
    <property type="evidence" value="ECO:0007669"/>
    <property type="project" value="UniProtKB-KW"/>
</dbReference>
<keyword evidence="12" id="KW-0010">Activator</keyword>
<reference evidence="22" key="2">
    <citation type="submission" date="2025-08" db="UniProtKB">
        <authorList>
            <consortium name="Ensembl"/>
        </authorList>
    </citation>
    <scope>IDENTIFICATION</scope>
    <source>
        <strain evidence="22">broiler</strain>
    </source>
</reference>
<comment type="subunit">
    <text evidence="4">Homooligomer.</text>
</comment>
<comment type="similarity">
    <text evidence="3 19">Belongs to the HSF family.</text>
</comment>
<dbReference type="SUPFAM" id="SSF46785">
    <property type="entry name" value="Winged helix' DNA-binding domain"/>
    <property type="match status" value="1"/>
</dbReference>
<reference evidence="22" key="1">
    <citation type="submission" date="2020-11" db="EMBL/GenBank/DDBJ databases">
        <title>Gallus gallus (Chicken) genome, bGalGal1, GRCg7b, maternal haplotype autosomes + Z &amp; W.</title>
        <authorList>
            <person name="Warren W."/>
            <person name="Formenti G."/>
            <person name="Fedrigo O."/>
            <person name="Haase B."/>
            <person name="Mountcastle J."/>
            <person name="Balacco J."/>
            <person name="Tracey A."/>
            <person name="Schneider V."/>
            <person name="Okimoto R."/>
            <person name="Cheng H."/>
            <person name="Hawken R."/>
            <person name="Howe K."/>
            <person name="Jarvis E.D."/>
        </authorList>
    </citation>
    <scope>NUCLEOTIDE SEQUENCE [LARGE SCALE GENOMIC DNA]</scope>
    <source>
        <strain evidence="22">Broiler</strain>
    </source>
</reference>
<keyword evidence="15" id="KW-0469">Meiosis</keyword>
<dbReference type="PANTHER" id="PTHR10015">
    <property type="entry name" value="HEAT SHOCK TRANSCRIPTION FACTOR"/>
    <property type="match status" value="1"/>
</dbReference>
<dbReference type="InterPro" id="IPR036388">
    <property type="entry name" value="WH-like_DNA-bd_sf"/>
</dbReference>
<organism evidence="22 23">
    <name type="scientific">Gallus gallus</name>
    <name type="common">Chicken</name>
    <dbReference type="NCBI Taxonomy" id="9031"/>
    <lineage>
        <taxon>Eukaryota</taxon>
        <taxon>Metazoa</taxon>
        <taxon>Chordata</taxon>
        <taxon>Craniata</taxon>
        <taxon>Vertebrata</taxon>
        <taxon>Euteleostomi</taxon>
        <taxon>Archelosauria</taxon>
        <taxon>Archosauria</taxon>
        <taxon>Dinosauria</taxon>
        <taxon>Saurischia</taxon>
        <taxon>Theropoda</taxon>
        <taxon>Coelurosauria</taxon>
        <taxon>Aves</taxon>
        <taxon>Neognathae</taxon>
        <taxon>Galloanserae</taxon>
        <taxon>Galliformes</taxon>
        <taxon>Phasianidae</taxon>
        <taxon>Phasianinae</taxon>
        <taxon>Gallus</taxon>
    </lineage>
</organism>
<dbReference type="Ensembl" id="ENSGALT00010071557.1">
    <property type="protein sequence ID" value="ENSGALP00010044247.1"/>
    <property type="gene ID" value="ENSGALG00010029601.1"/>
</dbReference>
<dbReference type="Gene3D" id="1.10.10.10">
    <property type="entry name" value="Winged helix-like DNA-binding domain superfamily/Winged helix DNA-binding domain"/>
    <property type="match status" value="1"/>
</dbReference>
<keyword evidence="23" id="KW-1185">Reference proteome</keyword>
<keyword evidence="5" id="KW-0158">Chromosome</keyword>
<evidence type="ECO:0000256" key="7">
    <source>
        <dbReference type="ARBA" id="ARBA00022553"/>
    </source>
</evidence>
<proteinExistence type="inferred from homology"/>
<evidence type="ECO:0000256" key="5">
    <source>
        <dbReference type="ARBA" id="ARBA00022454"/>
    </source>
</evidence>
<keyword evidence="9" id="KW-0744">Spermatogenesis</keyword>
<feature type="region of interest" description="Disordered" evidence="20">
    <location>
        <begin position="395"/>
        <end position="426"/>
    </location>
</feature>
<dbReference type="OrthoDB" id="6418155at2759"/>
<dbReference type="GeneTree" id="ENSGT00510000048674"/>
<dbReference type="InterPro" id="IPR000232">
    <property type="entry name" value="HSF_DNA-bd"/>
</dbReference>
<dbReference type="InterPro" id="IPR036390">
    <property type="entry name" value="WH_DNA-bd_sf"/>
</dbReference>
<evidence type="ECO:0000256" key="6">
    <source>
        <dbReference type="ARBA" id="ARBA00022491"/>
    </source>
</evidence>
<evidence type="ECO:0000313" key="22">
    <source>
        <dbReference type="Ensembl" id="ENSGALP00010044247.1"/>
    </source>
</evidence>
<evidence type="ECO:0000256" key="2">
    <source>
        <dbReference type="ARBA" id="ARBA00004286"/>
    </source>
</evidence>
<dbReference type="GO" id="GO:0005694">
    <property type="term" value="C:chromosome"/>
    <property type="evidence" value="ECO:0007669"/>
    <property type="project" value="UniProtKB-SubCell"/>
</dbReference>
<dbReference type="AlphaFoldDB" id="A0A8V1APE3"/>
<evidence type="ECO:0000256" key="11">
    <source>
        <dbReference type="ARBA" id="ARBA00023125"/>
    </source>
</evidence>
<keyword evidence="6" id="KW-0678">Repressor</keyword>
<feature type="domain" description="HSF-type DNA-binding" evidence="21">
    <location>
        <begin position="11"/>
        <end position="134"/>
    </location>
</feature>
<evidence type="ECO:0000313" key="23">
    <source>
        <dbReference type="Proteomes" id="UP000000539"/>
    </source>
</evidence>
<dbReference type="GO" id="GO:0001216">
    <property type="term" value="F:DNA-binding transcription activator activity"/>
    <property type="evidence" value="ECO:0007669"/>
    <property type="project" value="Ensembl"/>
</dbReference>
<keyword evidence="13" id="KW-0804">Transcription</keyword>
<comment type="function">
    <text evidence="16">DNA-binding transcription factor that is essential for male fertility, spermatogenesis and meiotic prophase progression in spermatocytes under non-stress conditions. Positvely and negatively regulates gene expression to ensure progression of meiotic prophase beyond pachytene stage in spermatocytes. Plays a role in male germline meiotic sex chromosome remodeling and silencing through regulation of SMARCA4.</text>
</comment>
<reference evidence="22" key="3">
    <citation type="submission" date="2025-09" db="UniProtKB">
        <authorList>
            <consortium name="Ensembl"/>
        </authorList>
    </citation>
    <scope>IDENTIFICATION</scope>
    <source>
        <strain evidence="22">broiler</strain>
    </source>
</reference>